<dbReference type="PATRIC" id="fig|1618342.3.peg.172"/>
<evidence type="ECO:0000313" key="3">
    <source>
        <dbReference type="Proteomes" id="UP000034119"/>
    </source>
</evidence>
<gene>
    <name evidence="2" type="ORF">UY40_C0004G0035</name>
</gene>
<feature type="transmembrane region" description="Helical" evidence="1">
    <location>
        <begin position="28"/>
        <end position="51"/>
    </location>
</feature>
<dbReference type="STRING" id="1618342.UY40_C0004G0035"/>
<keyword evidence="1" id="KW-0472">Membrane</keyword>
<dbReference type="EMBL" id="LCPW01000004">
    <property type="protein sequence ID" value="KKW06051.1"/>
    <property type="molecule type" value="Genomic_DNA"/>
</dbReference>
<dbReference type="AlphaFoldDB" id="A0A0G1VHW3"/>
<comment type="caution">
    <text evidence="2">The sequence shown here is derived from an EMBL/GenBank/DDBJ whole genome shotgun (WGS) entry which is preliminary data.</text>
</comment>
<dbReference type="Proteomes" id="UP000034119">
    <property type="component" value="Unassembled WGS sequence"/>
</dbReference>
<evidence type="ECO:0000313" key="2">
    <source>
        <dbReference type="EMBL" id="KKW06051.1"/>
    </source>
</evidence>
<name>A0A0G1VHW3_9BACT</name>
<protein>
    <recommendedName>
        <fullName evidence="4">Fimbrial assembly family protein</fullName>
    </recommendedName>
</protein>
<reference evidence="2 3" key="1">
    <citation type="journal article" date="2015" name="Nature">
        <title>rRNA introns, odd ribosomes, and small enigmatic genomes across a large radiation of phyla.</title>
        <authorList>
            <person name="Brown C.T."/>
            <person name="Hug L.A."/>
            <person name="Thomas B.C."/>
            <person name="Sharon I."/>
            <person name="Castelle C.J."/>
            <person name="Singh A."/>
            <person name="Wilkins M.J."/>
            <person name="Williams K.H."/>
            <person name="Banfield J.F."/>
        </authorList>
    </citation>
    <scope>NUCLEOTIDE SEQUENCE [LARGE SCALE GENOMIC DNA]</scope>
</reference>
<evidence type="ECO:0000256" key="1">
    <source>
        <dbReference type="SAM" id="Phobius"/>
    </source>
</evidence>
<keyword evidence="1" id="KW-1133">Transmembrane helix</keyword>
<organism evidence="2 3">
    <name type="scientific">candidate division CPR1 bacterium GW2011_GWC1_49_13</name>
    <dbReference type="NCBI Taxonomy" id="1618342"/>
    <lineage>
        <taxon>Bacteria</taxon>
        <taxon>candidate division CPR1</taxon>
    </lineage>
</organism>
<proteinExistence type="predicted"/>
<keyword evidence="1" id="KW-0812">Transmembrane</keyword>
<evidence type="ECO:0008006" key="4">
    <source>
        <dbReference type="Google" id="ProtNLM"/>
    </source>
</evidence>
<accession>A0A0G1VHW3</accession>
<sequence>MERTKRSPFGIELLPAPVSAGRTGALSFWARAVGIPLILILQLVSLSVLAFRFKVEQDLKSLSSSVAQKEAVLEQSQELENFLLDTQARLNLVKQVQQTLCSSCAITKVSSLAPSQVQITSFILESNQIELSAQAARGGGFAAFVANILDEEIIKEAAITSGGLDRTGSFIFAMELTLDPAQAPKREN</sequence>